<evidence type="ECO:0000256" key="4">
    <source>
        <dbReference type="ARBA" id="ARBA00022692"/>
    </source>
</evidence>
<keyword evidence="5 7" id="KW-1133">Transmembrane helix</keyword>
<sequence>MHLLTSPDWSEMFAFSVPPLETVIRGSLMYWFIFVLLRIAGRRDIGSLGVADMLVLVLIADAAQNGMAGDYVSVIDGMLLVATIVGWTVLIDRAVYSIPALSRALAIDHICLVRDGTLMRRNLRREAITEEELMSELRLQGIDRLALVRRAYIEADGNISVLRAHGAGAAAKGR</sequence>
<evidence type="ECO:0000256" key="7">
    <source>
        <dbReference type="SAM" id="Phobius"/>
    </source>
</evidence>
<organism evidence="9 10">
    <name type="scientific">Castellaniella defragrans</name>
    <name type="common">Alcaligenes defragrans</name>
    <dbReference type="NCBI Taxonomy" id="75697"/>
    <lineage>
        <taxon>Bacteria</taxon>
        <taxon>Pseudomonadati</taxon>
        <taxon>Pseudomonadota</taxon>
        <taxon>Betaproteobacteria</taxon>
        <taxon>Burkholderiales</taxon>
        <taxon>Alcaligenaceae</taxon>
        <taxon>Castellaniella</taxon>
    </lineage>
</organism>
<keyword evidence="4 7" id="KW-0812">Transmembrane</keyword>
<evidence type="ECO:0000259" key="8">
    <source>
        <dbReference type="Pfam" id="PF04239"/>
    </source>
</evidence>
<feature type="transmembrane region" description="Helical" evidence="7">
    <location>
        <begin position="45"/>
        <end position="65"/>
    </location>
</feature>
<evidence type="ECO:0000313" key="10">
    <source>
        <dbReference type="Proteomes" id="UP000541136"/>
    </source>
</evidence>
<evidence type="ECO:0000256" key="3">
    <source>
        <dbReference type="ARBA" id="ARBA00022475"/>
    </source>
</evidence>
<dbReference type="EMBL" id="JACHIB010000005">
    <property type="protein sequence ID" value="MBB6083019.1"/>
    <property type="molecule type" value="Genomic_DNA"/>
</dbReference>
<name>A0A7W9TLQ1_CASDE</name>
<evidence type="ECO:0000256" key="2">
    <source>
        <dbReference type="ARBA" id="ARBA00006448"/>
    </source>
</evidence>
<evidence type="ECO:0000256" key="1">
    <source>
        <dbReference type="ARBA" id="ARBA00004651"/>
    </source>
</evidence>
<evidence type="ECO:0000313" key="9">
    <source>
        <dbReference type="EMBL" id="MBB6083019.1"/>
    </source>
</evidence>
<feature type="domain" description="YetF C-terminal" evidence="8">
    <location>
        <begin position="101"/>
        <end position="165"/>
    </location>
</feature>
<comment type="subcellular location">
    <subcellularLocation>
        <location evidence="1">Cell membrane</location>
        <topology evidence="1">Multi-pass membrane protein</topology>
    </subcellularLocation>
</comment>
<dbReference type="Proteomes" id="UP000541136">
    <property type="component" value="Unassembled WGS sequence"/>
</dbReference>
<dbReference type="Pfam" id="PF04239">
    <property type="entry name" value="DUF421"/>
    <property type="match status" value="1"/>
</dbReference>
<protein>
    <submittedName>
        <fullName evidence="9">Uncharacterized membrane protein YcaP (DUF421 family)</fullName>
    </submittedName>
</protein>
<evidence type="ECO:0000256" key="5">
    <source>
        <dbReference type="ARBA" id="ARBA00022989"/>
    </source>
</evidence>
<comment type="caution">
    <text evidence="9">The sequence shown here is derived from an EMBL/GenBank/DDBJ whole genome shotgun (WGS) entry which is preliminary data.</text>
</comment>
<reference evidence="9 10" key="1">
    <citation type="submission" date="2020-08" db="EMBL/GenBank/DDBJ databases">
        <title>Genomic Encyclopedia of Type Strains, Phase IV (KMG-IV): sequencing the most valuable type-strain genomes for metagenomic binning, comparative biology and taxonomic classification.</title>
        <authorList>
            <person name="Goeker M."/>
        </authorList>
    </citation>
    <scope>NUCLEOTIDE SEQUENCE [LARGE SCALE GENOMIC DNA]</scope>
    <source>
        <strain evidence="9 10">DSM 12141</strain>
    </source>
</reference>
<comment type="similarity">
    <text evidence="2">Belongs to the UPF0702 family.</text>
</comment>
<dbReference type="AlphaFoldDB" id="A0A7W9TLQ1"/>
<dbReference type="PANTHER" id="PTHR34582">
    <property type="entry name" value="UPF0702 TRANSMEMBRANE PROTEIN YCAP"/>
    <property type="match status" value="1"/>
</dbReference>
<dbReference type="PANTHER" id="PTHR34582:SF6">
    <property type="entry name" value="UPF0702 TRANSMEMBRANE PROTEIN YCAP"/>
    <property type="match status" value="1"/>
</dbReference>
<feature type="transmembrane region" description="Helical" evidence="7">
    <location>
        <begin position="71"/>
        <end position="91"/>
    </location>
</feature>
<gene>
    <name evidence="9" type="ORF">HNR28_001054</name>
</gene>
<feature type="transmembrane region" description="Helical" evidence="7">
    <location>
        <begin position="12"/>
        <end position="33"/>
    </location>
</feature>
<keyword evidence="6 7" id="KW-0472">Membrane</keyword>
<dbReference type="Gene3D" id="3.30.240.20">
    <property type="entry name" value="bsu07140 like domains"/>
    <property type="match status" value="1"/>
</dbReference>
<proteinExistence type="inferred from homology"/>
<accession>A0A7W9TLQ1</accession>
<keyword evidence="3" id="KW-1003">Cell membrane</keyword>
<dbReference type="RefSeq" id="WP_151024377.1">
    <property type="nucleotide sequence ID" value="NZ_JACHIB010000005.1"/>
</dbReference>
<dbReference type="InterPro" id="IPR023090">
    <property type="entry name" value="UPF0702_alpha/beta_dom_sf"/>
</dbReference>
<dbReference type="InterPro" id="IPR007353">
    <property type="entry name" value="DUF421"/>
</dbReference>
<dbReference type="GO" id="GO:0005886">
    <property type="term" value="C:plasma membrane"/>
    <property type="evidence" value="ECO:0007669"/>
    <property type="project" value="UniProtKB-SubCell"/>
</dbReference>
<evidence type="ECO:0000256" key="6">
    <source>
        <dbReference type="ARBA" id="ARBA00023136"/>
    </source>
</evidence>